<evidence type="ECO:0000313" key="7">
    <source>
        <dbReference type="Proteomes" id="UP001299068"/>
    </source>
</evidence>
<organism evidence="6 7">
    <name type="scientific">Clostridium sardiniense</name>
    <name type="common">Clostridium absonum</name>
    <dbReference type="NCBI Taxonomy" id="29369"/>
    <lineage>
        <taxon>Bacteria</taxon>
        <taxon>Bacillati</taxon>
        <taxon>Bacillota</taxon>
        <taxon>Clostridia</taxon>
        <taxon>Eubacteriales</taxon>
        <taxon>Clostridiaceae</taxon>
        <taxon>Clostridium</taxon>
    </lineage>
</organism>
<protein>
    <recommendedName>
        <fullName evidence="1">Stage 0 sporulation protein A homolog</fullName>
    </recommendedName>
</protein>
<evidence type="ECO:0000256" key="2">
    <source>
        <dbReference type="ARBA" id="ARBA00024867"/>
    </source>
</evidence>
<dbReference type="Gene3D" id="3.40.50.2300">
    <property type="match status" value="1"/>
</dbReference>
<proteinExistence type="predicted"/>
<dbReference type="Gene3D" id="2.40.50.1020">
    <property type="entry name" value="LytTr DNA-binding domain"/>
    <property type="match status" value="1"/>
</dbReference>
<sequence>MINIAICDDDYNFLNIFEKQVYNIFKKFQVDINIEKYSDSLSFMQTYKKNFYNIIFLDICMPNINGLQVAERIKNIDNTAELVFVTSFDKCVYRSFKFRPFRFVRKNRINDEIEEVIEDFLDYYKKENSIISFKIKDGFLNLNKDEVLYFDIENRKIRIHTKNEIYYSNNIKFNKFVEVLEEDGFIEVHRGYLVNKKYIKEYRKNIITLYNNETIPVSRYKVSQVEKIFNNVL</sequence>
<feature type="modified residue" description="4-aspartylphosphate" evidence="3">
    <location>
        <position position="58"/>
    </location>
</feature>
<dbReference type="RefSeq" id="WP_221861042.1">
    <property type="nucleotide sequence ID" value="NZ_JAIKTU010000006.1"/>
</dbReference>
<evidence type="ECO:0000256" key="3">
    <source>
        <dbReference type="PROSITE-ProRule" id="PRU00169"/>
    </source>
</evidence>
<evidence type="ECO:0000259" key="4">
    <source>
        <dbReference type="PROSITE" id="PS50110"/>
    </source>
</evidence>
<keyword evidence="6" id="KW-0238">DNA-binding</keyword>
<evidence type="ECO:0000256" key="1">
    <source>
        <dbReference type="ARBA" id="ARBA00018672"/>
    </source>
</evidence>
<dbReference type="Pfam" id="PF04397">
    <property type="entry name" value="LytTR"/>
    <property type="match status" value="1"/>
</dbReference>
<name>A0ABS7KYK0_CLOSR</name>
<feature type="domain" description="Response regulatory" evidence="4">
    <location>
        <begin position="3"/>
        <end position="121"/>
    </location>
</feature>
<dbReference type="Proteomes" id="UP001299068">
    <property type="component" value="Unassembled WGS sequence"/>
</dbReference>
<dbReference type="Pfam" id="PF00072">
    <property type="entry name" value="Response_reg"/>
    <property type="match status" value="1"/>
</dbReference>
<feature type="domain" description="HTH LytTR-type" evidence="5">
    <location>
        <begin position="131"/>
        <end position="231"/>
    </location>
</feature>
<evidence type="ECO:0000313" key="6">
    <source>
        <dbReference type="EMBL" id="MBY0755673.1"/>
    </source>
</evidence>
<dbReference type="EMBL" id="JAIKTU010000006">
    <property type="protein sequence ID" value="MBY0755673.1"/>
    <property type="molecule type" value="Genomic_DNA"/>
</dbReference>
<dbReference type="SUPFAM" id="SSF52172">
    <property type="entry name" value="CheY-like"/>
    <property type="match status" value="1"/>
</dbReference>
<reference evidence="6 7" key="1">
    <citation type="journal article" date="2021" name="Cell Host Microbe">
        <title>in vivo commensal control of Clostridioides difficile virulence.</title>
        <authorList>
            <person name="Girinathan B.P."/>
            <person name="Dibenedetto N."/>
            <person name="Worley J.N."/>
            <person name="Peltier J."/>
            <person name="Arrieta-Ortiz M.L."/>
            <person name="Rupa Christinal Immanuel S."/>
            <person name="Lavin R."/>
            <person name="Delaney M.L."/>
            <person name="Cummins C."/>
            <person name="Hoffmann M."/>
            <person name="Luo Y."/>
            <person name="Gonzalez-Escalona N."/>
            <person name="Allard M."/>
            <person name="Onderdonk A.B."/>
            <person name="Gerber G.K."/>
            <person name="Sonenshein A.L."/>
            <person name="Baliga N."/>
            <person name="Dupuy B."/>
            <person name="Bry L."/>
        </authorList>
    </citation>
    <scope>NUCLEOTIDE SEQUENCE [LARGE SCALE GENOMIC DNA]</scope>
    <source>
        <strain evidence="6 7">DSM 599</strain>
    </source>
</reference>
<dbReference type="GO" id="GO:0003677">
    <property type="term" value="F:DNA binding"/>
    <property type="evidence" value="ECO:0007669"/>
    <property type="project" value="UniProtKB-KW"/>
</dbReference>
<keyword evidence="7" id="KW-1185">Reference proteome</keyword>
<dbReference type="PANTHER" id="PTHR37299">
    <property type="entry name" value="TRANSCRIPTIONAL REGULATOR-RELATED"/>
    <property type="match status" value="1"/>
</dbReference>
<dbReference type="PROSITE" id="PS50930">
    <property type="entry name" value="HTH_LYTTR"/>
    <property type="match status" value="1"/>
</dbReference>
<dbReference type="InterPro" id="IPR046947">
    <property type="entry name" value="LytR-like"/>
</dbReference>
<accession>A0ABS7KYK0</accession>
<dbReference type="SMART" id="SM00850">
    <property type="entry name" value="LytTR"/>
    <property type="match status" value="1"/>
</dbReference>
<dbReference type="PROSITE" id="PS50110">
    <property type="entry name" value="RESPONSE_REGULATORY"/>
    <property type="match status" value="1"/>
</dbReference>
<evidence type="ECO:0000259" key="5">
    <source>
        <dbReference type="PROSITE" id="PS50930"/>
    </source>
</evidence>
<dbReference type="PANTHER" id="PTHR37299:SF1">
    <property type="entry name" value="STAGE 0 SPORULATION PROTEIN A HOMOLOG"/>
    <property type="match status" value="1"/>
</dbReference>
<dbReference type="SMART" id="SM00448">
    <property type="entry name" value="REC"/>
    <property type="match status" value="1"/>
</dbReference>
<comment type="caution">
    <text evidence="6">The sequence shown here is derived from an EMBL/GenBank/DDBJ whole genome shotgun (WGS) entry which is preliminary data.</text>
</comment>
<gene>
    <name evidence="6" type="ORF">K5V21_09385</name>
</gene>
<comment type="function">
    <text evidence="2">May play the central regulatory role in sporulation. It may be an element of the effector pathway responsible for the activation of sporulation genes in response to nutritional stress. Spo0A may act in concert with spo0H (a sigma factor) to control the expression of some genes that are critical to the sporulation process.</text>
</comment>
<keyword evidence="3" id="KW-0597">Phosphoprotein</keyword>
<dbReference type="InterPro" id="IPR007492">
    <property type="entry name" value="LytTR_DNA-bd_dom"/>
</dbReference>
<dbReference type="InterPro" id="IPR001789">
    <property type="entry name" value="Sig_transdc_resp-reg_receiver"/>
</dbReference>
<dbReference type="InterPro" id="IPR011006">
    <property type="entry name" value="CheY-like_superfamily"/>
</dbReference>